<evidence type="ECO:0000313" key="4">
    <source>
        <dbReference type="Proteomes" id="UP001629214"/>
    </source>
</evidence>
<feature type="transmembrane region" description="Helical" evidence="1">
    <location>
        <begin position="125"/>
        <end position="143"/>
    </location>
</feature>
<dbReference type="InterPro" id="IPR037185">
    <property type="entry name" value="EmrE-like"/>
</dbReference>
<feature type="transmembrane region" description="Helical" evidence="1">
    <location>
        <begin position="37"/>
        <end position="56"/>
    </location>
</feature>
<proteinExistence type="predicted"/>
<evidence type="ECO:0000256" key="1">
    <source>
        <dbReference type="SAM" id="Phobius"/>
    </source>
</evidence>
<gene>
    <name evidence="3" type="ORF">PQR63_17655</name>
</gene>
<evidence type="ECO:0000259" key="2">
    <source>
        <dbReference type="Pfam" id="PF00892"/>
    </source>
</evidence>
<dbReference type="SUPFAM" id="SSF103481">
    <property type="entry name" value="Multidrug resistance efflux transporter EmrE"/>
    <property type="match status" value="2"/>
</dbReference>
<dbReference type="RefSeq" id="WP_408169285.1">
    <property type="nucleotide sequence ID" value="NZ_JAQQFR010000011.1"/>
</dbReference>
<feature type="transmembrane region" description="Helical" evidence="1">
    <location>
        <begin position="243"/>
        <end position="261"/>
    </location>
</feature>
<feature type="transmembrane region" description="Helical" evidence="1">
    <location>
        <begin position="94"/>
        <end position="113"/>
    </location>
</feature>
<name>A0ABW8ZDJ3_9BURK</name>
<feature type="transmembrane region" description="Helical" evidence="1">
    <location>
        <begin position="68"/>
        <end position="88"/>
    </location>
</feature>
<feature type="transmembrane region" description="Helical" evidence="1">
    <location>
        <begin position="149"/>
        <end position="168"/>
    </location>
</feature>
<keyword evidence="1" id="KW-0472">Membrane</keyword>
<feature type="transmembrane region" description="Helical" evidence="1">
    <location>
        <begin position="180"/>
        <end position="206"/>
    </location>
</feature>
<protein>
    <submittedName>
        <fullName evidence="3">DMT family transporter</fullName>
    </submittedName>
</protein>
<dbReference type="EMBL" id="JAQQFR010000011">
    <property type="protein sequence ID" value="MFL9880231.1"/>
    <property type="molecule type" value="Genomic_DNA"/>
</dbReference>
<keyword evidence="1" id="KW-0812">Transmembrane</keyword>
<sequence>MQPIPPRAVGALLVNTTIWGLSWIAFKSLQQQGIHPIWSTAIIFSFCTIWLLLLKRKSIAELRKHPELLYVAVASGVNNIAFNGAVAFGDVVRVVLLFYLMPIWAVILARLVLHEPITRPAVLRIALGLLGALIVLYQPSIGVPLPHDLADWVALLGGLSFAFSNVMLRRLHGVADGARSIAMLGGGAVLSLVLGAALAVTGVITWPASIGAPSVPTLALWSVLFMISNLCLQYGVARLPVNITAVVMLVEIIVAAASAWWMGAAELRVQDFIGGALIIAAPWLIRDKRALPSGH</sequence>
<feature type="transmembrane region" description="Helical" evidence="1">
    <location>
        <begin position="7"/>
        <end position="25"/>
    </location>
</feature>
<comment type="caution">
    <text evidence="3">The sequence shown here is derived from an EMBL/GenBank/DDBJ whole genome shotgun (WGS) entry which is preliminary data.</text>
</comment>
<dbReference type="Pfam" id="PF00892">
    <property type="entry name" value="EamA"/>
    <property type="match status" value="1"/>
</dbReference>
<keyword evidence="4" id="KW-1185">Reference proteome</keyword>
<feature type="transmembrane region" description="Helical" evidence="1">
    <location>
        <begin position="218"/>
        <end position="236"/>
    </location>
</feature>
<dbReference type="InterPro" id="IPR000620">
    <property type="entry name" value="EamA_dom"/>
</dbReference>
<evidence type="ECO:0000313" key="3">
    <source>
        <dbReference type="EMBL" id="MFL9880231.1"/>
    </source>
</evidence>
<feature type="domain" description="EamA" evidence="2">
    <location>
        <begin position="10"/>
        <end position="136"/>
    </location>
</feature>
<accession>A0ABW8ZDJ3</accession>
<reference evidence="3 4" key="1">
    <citation type="journal article" date="2024" name="Chem. Sci.">
        <title>Discovery of megapolipeptins by genome mining of a Burkholderiales bacteria collection.</title>
        <authorList>
            <person name="Paulo B.S."/>
            <person name="Recchia M.J.J."/>
            <person name="Lee S."/>
            <person name="Fergusson C.H."/>
            <person name="Romanowski S.B."/>
            <person name="Hernandez A."/>
            <person name="Krull N."/>
            <person name="Liu D.Y."/>
            <person name="Cavanagh H."/>
            <person name="Bos A."/>
            <person name="Gray C.A."/>
            <person name="Murphy B.T."/>
            <person name="Linington R.G."/>
            <person name="Eustaquio A.S."/>
        </authorList>
    </citation>
    <scope>NUCLEOTIDE SEQUENCE [LARGE SCALE GENOMIC DNA]</scope>
    <source>
        <strain evidence="3 4">RL21-008-BIB-B</strain>
    </source>
</reference>
<keyword evidence="1" id="KW-1133">Transmembrane helix</keyword>
<dbReference type="PANTHER" id="PTHR22911">
    <property type="entry name" value="ACYL-MALONYL CONDENSING ENZYME-RELATED"/>
    <property type="match status" value="1"/>
</dbReference>
<organism evidence="3 4">
    <name type="scientific">Herbaspirillum rhizosphaerae</name>
    <dbReference type="NCBI Taxonomy" id="346179"/>
    <lineage>
        <taxon>Bacteria</taxon>
        <taxon>Pseudomonadati</taxon>
        <taxon>Pseudomonadota</taxon>
        <taxon>Betaproteobacteria</taxon>
        <taxon>Burkholderiales</taxon>
        <taxon>Oxalobacteraceae</taxon>
        <taxon>Herbaspirillum</taxon>
    </lineage>
</organism>
<dbReference type="Proteomes" id="UP001629214">
    <property type="component" value="Unassembled WGS sequence"/>
</dbReference>